<comment type="subunit">
    <text evidence="10">Component of the conserved oligomeric Golgi complex.</text>
</comment>
<dbReference type="InterPro" id="IPR010490">
    <property type="entry name" value="COG6"/>
</dbReference>
<evidence type="ECO:0000256" key="3">
    <source>
        <dbReference type="ARBA" id="ARBA00020973"/>
    </source>
</evidence>
<evidence type="ECO:0000256" key="11">
    <source>
        <dbReference type="SAM" id="MobiDB-lite"/>
    </source>
</evidence>
<evidence type="ECO:0000256" key="9">
    <source>
        <dbReference type="ARBA" id="ARBA00043873"/>
    </source>
</evidence>
<dbReference type="Pfam" id="PF20653">
    <property type="entry name" value="COG6_C"/>
    <property type="match status" value="1"/>
</dbReference>
<dbReference type="GO" id="GO:0006891">
    <property type="term" value="P:intra-Golgi vesicle-mediated transport"/>
    <property type="evidence" value="ECO:0007669"/>
    <property type="project" value="UniProtKB-UniRule"/>
</dbReference>
<name>A0A8X7NR25_CANPA</name>
<protein>
    <recommendedName>
        <fullName evidence="3 10">Conserved oligomeric Golgi complex subunit 6</fullName>
        <shortName evidence="10">COG complex subunit 6</shortName>
    </recommendedName>
    <alternativeName>
        <fullName evidence="8 10">Component of oligomeric Golgi complex 6</fullName>
    </alternativeName>
</protein>
<dbReference type="GO" id="GO:0000139">
    <property type="term" value="C:Golgi membrane"/>
    <property type="evidence" value="ECO:0007669"/>
    <property type="project" value="UniProtKB-SubCell"/>
</dbReference>
<dbReference type="OrthoDB" id="272987at2759"/>
<evidence type="ECO:0000256" key="10">
    <source>
        <dbReference type="RuleBase" id="RU365075"/>
    </source>
</evidence>
<dbReference type="GO" id="GO:0017119">
    <property type="term" value="C:Golgi transport complex"/>
    <property type="evidence" value="ECO:0007669"/>
    <property type="project" value="UniProtKB-UniRule"/>
</dbReference>
<evidence type="ECO:0000256" key="6">
    <source>
        <dbReference type="ARBA" id="ARBA00023034"/>
    </source>
</evidence>
<dbReference type="AlphaFoldDB" id="A0A8X7NR25"/>
<gene>
    <name evidence="14" type="ORF">FOB60_000989</name>
</gene>
<feature type="domain" description="Conserved Oligomeric Golgi complex subunit 6 C-terminal" evidence="13">
    <location>
        <begin position="283"/>
        <end position="760"/>
    </location>
</feature>
<comment type="subcellular location">
    <subcellularLocation>
        <location evidence="1 10">Golgi apparatus membrane</location>
        <topology evidence="1 10">Peripheral membrane protein</topology>
    </subcellularLocation>
</comment>
<feature type="region of interest" description="Disordered" evidence="11">
    <location>
        <begin position="364"/>
        <end position="384"/>
    </location>
</feature>
<evidence type="ECO:0000256" key="5">
    <source>
        <dbReference type="ARBA" id="ARBA00022927"/>
    </source>
</evidence>
<evidence type="ECO:0000256" key="1">
    <source>
        <dbReference type="ARBA" id="ARBA00004395"/>
    </source>
</evidence>
<feature type="compositionally biased region" description="Low complexity" evidence="11">
    <location>
        <begin position="51"/>
        <end position="63"/>
    </location>
</feature>
<dbReference type="GO" id="GO:0015031">
    <property type="term" value="P:protein transport"/>
    <property type="evidence" value="ECO:0007669"/>
    <property type="project" value="UniProtKB-KW"/>
</dbReference>
<keyword evidence="5 10" id="KW-0653">Protein transport</keyword>
<dbReference type="Proteomes" id="UP000590412">
    <property type="component" value="Unassembled WGS sequence"/>
</dbReference>
<dbReference type="SMART" id="SM01087">
    <property type="entry name" value="COG6"/>
    <property type="match status" value="1"/>
</dbReference>
<evidence type="ECO:0000259" key="12">
    <source>
        <dbReference type="Pfam" id="PF06419"/>
    </source>
</evidence>
<proteinExistence type="inferred from homology"/>
<feature type="domain" description="Conserved oligomeric complex COG6 N-terminal" evidence="12">
    <location>
        <begin position="151"/>
        <end position="252"/>
    </location>
</feature>
<feature type="region of interest" description="Disordered" evidence="11">
    <location>
        <begin position="51"/>
        <end position="70"/>
    </location>
</feature>
<reference evidence="14" key="1">
    <citation type="submission" date="2020-03" db="EMBL/GenBank/DDBJ databases">
        <title>FDA dAtabase for Regulatory Grade micrObial Sequences (FDA-ARGOS): Supporting development and validation of Infectious Disease Dx tests.</title>
        <authorList>
            <person name="Campos J."/>
            <person name="Goldberg B."/>
            <person name="Tallon L."/>
            <person name="Sadzewicz L."/>
            <person name="Vavikolanu K."/>
            <person name="Mehta A."/>
            <person name="Aluvathingal J."/>
            <person name="Nadendla S."/>
            <person name="Nandy P."/>
            <person name="Geyer C."/>
            <person name="Yan Y."/>
            <person name="Sichtig H."/>
        </authorList>
    </citation>
    <scope>NUCLEOTIDE SEQUENCE [LARGE SCALE GENOMIC DNA]</scope>
    <source>
        <strain evidence="14">FDAARGOS_652</strain>
    </source>
</reference>
<dbReference type="InterPro" id="IPR048369">
    <property type="entry name" value="COG6_C"/>
</dbReference>
<evidence type="ECO:0000256" key="2">
    <source>
        <dbReference type="ARBA" id="ARBA00011023"/>
    </source>
</evidence>
<keyword evidence="6 10" id="KW-0333">Golgi apparatus</keyword>
<sequence length="776" mass="89444">MDFVEFDTFNTDDKDVNLPQPQPALSLPIASNLENFSKKFSGFSLSRNFTSTTNDSTAATTTNPQSQGNDVMDKYAKLSLSILQKEELLSKSDTTNQNVTDSLSTRLSRVLNGSISDTKMREIFSSLEDKLDHDVQYYQELVEPGFMGTVSRKKLKSRIEHELIKNQATVLKEYQPIVKQLKHVEAKLKKLNDLNKQTNDRLQKNFEFSHEFNTTVNKLYEEKQLIGIKKELLSAFKNKFTLSEYEEYMLVQGDLNDDFFVALRKAERIVEDCSILLAEDNPQLGLKIMSKTNGIIDKAIERAVHYCHRTLDNLYSLNSKSRFVTLHNCFQFLKDKDRFGEIINKFSESRSKDLLHEFYNQIQGQDESQGPSTERRPSAKSAASSSTDIRPLFLSAHDPVRFVGDFLAYIHSIAVNESETITNIFTMGDDDDHQFDSIIQNVTDMILKALSKPIKSKIEQIISTETKLLTIFQIFNLVELYSMMFDKQLHQSEDLVSTMKVLVRACQDRIFTIVSSKIATISSSTSARLELNLDLQPPEWIIDFYAEILPMVDQVTSDTILHLSKEENDRFLNLIINQPIKVFTDHVHDNNIFTKRDSYIIRFNFLDLIQSKIMPISLLSDKVLEINDLNNGLVAKLTELELTTLLQHCGLYDYYNIINMICPFSDDFFEPSIYEPIKENKLYSLEKLQKVDSMLQEYVPNAMIEIQQSLLRLNSPVTVTEVVNNVFLEFVKFVEKLDSINKEYIEYNFTWSDFELATMLGIDEVYITYKQNISTQ</sequence>
<comment type="function">
    <text evidence="9">Acts as a component of the peripheral membrane COG complex that is involved in intra-Golgi protein trafficking. COG is located at the cis-Golgi, and regulates tethering of retrograde intra-Golgi vesicles and possibly a number of other membrane trafficking events.</text>
</comment>
<evidence type="ECO:0000259" key="13">
    <source>
        <dbReference type="Pfam" id="PF20653"/>
    </source>
</evidence>
<comment type="function">
    <text evidence="10">Acts as component of the peripheral membrane COG complex that is involved in intra-Golgi protein trafficking. COG is located at the cis-Golgi, and regulates tethering of retrograde intra-Golgi vesicles and possibly a number of other membrane trafficking events.</text>
</comment>
<keyword evidence="7 10" id="KW-0472">Membrane</keyword>
<dbReference type="InterPro" id="IPR048368">
    <property type="entry name" value="COG6_N"/>
</dbReference>
<accession>A0A8X7NR25</accession>
<evidence type="ECO:0000313" key="15">
    <source>
        <dbReference type="Proteomes" id="UP000590412"/>
    </source>
</evidence>
<dbReference type="Pfam" id="PF06419">
    <property type="entry name" value="COG6_N"/>
    <property type="match status" value="1"/>
</dbReference>
<keyword evidence="4 10" id="KW-0813">Transport</keyword>
<organism evidence="14 15">
    <name type="scientific">Candida parapsilosis</name>
    <name type="common">Yeast</name>
    <dbReference type="NCBI Taxonomy" id="5480"/>
    <lineage>
        <taxon>Eukaryota</taxon>
        <taxon>Fungi</taxon>
        <taxon>Dikarya</taxon>
        <taxon>Ascomycota</taxon>
        <taxon>Saccharomycotina</taxon>
        <taxon>Pichiomycetes</taxon>
        <taxon>Debaryomycetaceae</taxon>
        <taxon>Candida/Lodderomyces clade</taxon>
        <taxon>Candida</taxon>
    </lineage>
</organism>
<comment type="similarity">
    <text evidence="2 10">Belongs to the COG6 family.</text>
</comment>
<evidence type="ECO:0000256" key="4">
    <source>
        <dbReference type="ARBA" id="ARBA00022448"/>
    </source>
</evidence>
<dbReference type="EMBL" id="JABWAB010000001">
    <property type="protein sequence ID" value="KAF6059407.1"/>
    <property type="molecule type" value="Genomic_DNA"/>
</dbReference>
<evidence type="ECO:0000256" key="8">
    <source>
        <dbReference type="ARBA" id="ARBA00031348"/>
    </source>
</evidence>
<dbReference type="PANTHER" id="PTHR21506">
    <property type="entry name" value="COMPONENT OF OLIGOMERIC GOLGI COMPLEX 6"/>
    <property type="match status" value="1"/>
</dbReference>
<evidence type="ECO:0000256" key="7">
    <source>
        <dbReference type="ARBA" id="ARBA00023136"/>
    </source>
</evidence>
<comment type="caution">
    <text evidence="14">The sequence shown here is derived from an EMBL/GenBank/DDBJ whole genome shotgun (WGS) entry which is preliminary data.</text>
</comment>
<dbReference type="PANTHER" id="PTHR21506:SF0">
    <property type="entry name" value="CONSERVED OLIGOMERIC GOLGI COMPLEX SUBUNIT 6"/>
    <property type="match status" value="1"/>
</dbReference>
<evidence type="ECO:0000313" key="14">
    <source>
        <dbReference type="EMBL" id="KAF6059407.1"/>
    </source>
</evidence>